<dbReference type="AlphaFoldDB" id="A0A8A4TRV3"/>
<reference evidence="1" key="1">
    <citation type="submission" date="2021-03" db="EMBL/GenBank/DDBJ databases">
        <title>Acanthopleuribacteraceae sp. M133.</title>
        <authorList>
            <person name="Wang G."/>
        </authorList>
    </citation>
    <scope>NUCLEOTIDE SEQUENCE</scope>
    <source>
        <strain evidence="1">M133</strain>
    </source>
</reference>
<dbReference type="SUPFAM" id="SSF56059">
    <property type="entry name" value="Glutathione synthetase ATP-binding domain-like"/>
    <property type="match status" value="1"/>
</dbReference>
<organism evidence="1 2">
    <name type="scientific">Sulfidibacter corallicola</name>
    <dbReference type="NCBI Taxonomy" id="2818388"/>
    <lineage>
        <taxon>Bacteria</taxon>
        <taxon>Pseudomonadati</taxon>
        <taxon>Acidobacteriota</taxon>
        <taxon>Holophagae</taxon>
        <taxon>Acanthopleuribacterales</taxon>
        <taxon>Acanthopleuribacteraceae</taxon>
        <taxon>Sulfidibacter</taxon>
    </lineage>
</organism>
<evidence type="ECO:0008006" key="3">
    <source>
        <dbReference type="Google" id="ProtNLM"/>
    </source>
</evidence>
<gene>
    <name evidence="1" type="ORF">J3U87_04750</name>
</gene>
<dbReference type="Gene3D" id="3.30.1490.20">
    <property type="entry name" value="ATP-grasp fold, A domain"/>
    <property type="match status" value="1"/>
</dbReference>
<keyword evidence="2" id="KW-1185">Reference proteome</keyword>
<proteinExistence type="predicted"/>
<protein>
    <recommendedName>
        <fullName evidence="3">ATP-grasp domain-containing protein</fullName>
    </recommendedName>
</protein>
<sequence length="416" mass="48578">MGNITKTIGLSLGADICWPICYEEIIRRLQLAIPHEGNTVNFNVERVTIEPYSLRQHCKYAVVLDRLTHWYHTSREWIKKAIILNDLYVLNNPWAVQSMEKQTTYCAMMKLGLPIPETWMVPPKSYERSKDLDHTLKSYARLFNLGEVGQKMGYPMFMKPYDGGGWVGVTKIDNDGELRASYEQSGKHVMHLQAAVAPHEHFIRCVGLGPQVKLVHYNPAAPLHGRYVEGSSTLSVKDQDWLRKLTIIINSFFLWDFNSCECLSKEGTWYPIDFANPCPDSQVTSLHWHFPWLIKANIRWSIFCAVTERKMRLNQSWEPYFEIAREKASLEEKVEQYATLAEAHFETERFEEFCDQHLAHLDEITWEFFGSDIAKDAIRQKVTALYPPHEVEAFTEHFWQQIQKWRRDEETKIGDT</sequence>
<dbReference type="KEGG" id="scor:J3U87_04750"/>
<dbReference type="EMBL" id="CP071793">
    <property type="protein sequence ID" value="QTD51758.1"/>
    <property type="molecule type" value="Genomic_DNA"/>
</dbReference>
<accession>A0A8A4TRV3</accession>
<evidence type="ECO:0000313" key="2">
    <source>
        <dbReference type="Proteomes" id="UP000663929"/>
    </source>
</evidence>
<evidence type="ECO:0000313" key="1">
    <source>
        <dbReference type="EMBL" id="QTD51758.1"/>
    </source>
</evidence>
<dbReference type="RefSeq" id="WP_237381879.1">
    <property type="nucleotide sequence ID" value="NZ_CP071793.1"/>
</dbReference>
<name>A0A8A4TRV3_SULCO</name>
<dbReference type="InterPro" id="IPR013815">
    <property type="entry name" value="ATP_grasp_subdomain_1"/>
</dbReference>
<dbReference type="GO" id="GO:0005524">
    <property type="term" value="F:ATP binding"/>
    <property type="evidence" value="ECO:0007669"/>
    <property type="project" value="InterPro"/>
</dbReference>
<dbReference type="Proteomes" id="UP000663929">
    <property type="component" value="Chromosome"/>
</dbReference>